<feature type="domain" description="Copper amine oxidase N3-terminal" evidence="8">
    <location>
        <begin position="299"/>
        <end position="397"/>
    </location>
</feature>
<comment type="cofactor">
    <cofactor evidence="6">
        <name>Cu cation</name>
        <dbReference type="ChEBI" id="CHEBI:23378"/>
    </cofactor>
    <text evidence="6">Contains 1 topaquinone per subunit.</text>
</comment>
<comment type="similarity">
    <text evidence="1 6">Belongs to the copper/topaquinone oxidase family.</text>
</comment>
<dbReference type="InterPro" id="IPR016182">
    <property type="entry name" value="Cu_amine_oxidase_N-reg"/>
</dbReference>
<gene>
    <name evidence="9" type="primary">maoI_0</name>
    <name evidence="9" type="ORF">Bhyg_17399</name>
</gene>
<keyword evidence="5 6" id="KW-0186">Copper</keyword>
<feature type="domain" description="Copper amine oxidase catalytic" evidence="7">
    <location>
        <begin position="8"/>
        <end position="163"/>
    </location>
</feature>
<dbReference type="GO" id="GO:0008131">
    <property type="term" value="F:primary methylamine oxidase activity"/>
    <property type="evidence" value="ECO:0007669"/>
    <property type="project" value="InterPro"/>
</dbReference>
<feature type="domain" description="Copper amine oxidase catalytic" evidence="7">
    <location>
        <begin position="421"/>
        <end position="518"/>
    </location>
</feature>
<dbReference type="InterPro" id="IPR036460">
    <property type="entry name" value="Cu_amine_oxidase_C_sf"/>
</dbReference>
<proteinExistence type="inferred from homology"/>
<evidence type="ECO:0000256" key="6">
    <source>
        <dbReference type="RuleBase" id="RU000672"/>
    </source>
</evidence>
<dbReference type="EMBL" id="WJQU01000857">
    <property type="protein sequence ID" value="KAJ6634195.1"/>
    <property type="molecule type" value="Genomic_DNA"/>
</dbReference>
<comment type="PTM">
    <text evidence="6">Topaquinone (TPQ) is generated by copper-dependent autoxidation of a specific tyrosyl residue.</text>
</comment>
<dbReference type="InterPro" id="IPR015802">
    <property type="entry name" value="Cu_amine_oxidase_N3"/>
</dbReference>
<feature type="non-terminal residue" evidence="9">
    <location>
        <position position="1"/>
    </location>
</feature>
<sequence length="701" mass="79602">VEFTRDPLGPDNEDGGAFSLHRTLIRNETFRDMSHQNARYWTVINTQSRNNYNSPRGFSIHPHSAGHTFLLPGSALNSSMFITHPIWATAYNVDEQEASGRYPRSGIPQQGLPTFIENSESLDNEDVVLWHTFVVNHPPRPEEFPIMNKMRCGFCLLSTNFQSTPCSQYKASCSTDKDCCSITNGKSYCNLKTNRCGAWRYCNNSSVVECPFSDLSVTEIEDVIQIIKKSQKFSSEIQFTIVRQQVPDKSLWNSGDKASRQRIAYAAVYDLRKNYLLQVLVSLSSKSVVSVKKSKDSIPPLTKYEITTGEEILSKDSRIKEAYERRGLNATYAAFIMWAFGAQEEGNAIGRRRVRPIAYYKDPETKYPFWRPVEGLSTTIDIADKKIIDFVDKGNVPVPDTPYIPESTSLNDTESTKTNIEIDGFLVKWHNWKFQYSMDPSYGLQLYHIRYIADCEERFLIYKISISEMYVPYGADGKTWRWRGAFDAGEYGLGRVITPLLLGKDVPTNAKLFPCPQVDDVTGDVDFVNDPKGPRNPDGGAFSLHRTVIHNETFLDNSAKNARFWSVINTQSRNKFNSPRGYSIHPSNLGYTFLKPGNPLNQAMFVAHPIWVTVYNEDEQGAAGKFPRSAKSGQGLPEYIKNRESLDNADLVVWHTFVYTHAPRPEEYPIMNKMSCGFHILSRNFQSANPIIKMCENRNSA</sequence>
<dbReference type="Gene3D" id="3.10.450.40">
    <property type="match status" value="2"/>
</dbReference>
<keyword evidence="4 6" id="KW-0560">Oxidoreductase</keyword>
<dbReference type="Gene3D" id="2.70.98.20">
    <property type="entry name" value="Copper amine oxidase, catalytic domain"/>
    <property type="match status" value="3"/>
</dbReference>
<evidence type="ECO:0000313" key="10">
    <source>
        <dbReference type="Proteomes" id="UP001151699"/>
    </source>
</evidence>
<dbReference type="Proteomes" id="UP001151699">
    <property type="component" value="Unassembled WGS sequence"/>
</dbReference>
<dbReference type="Pfam" id="PF02728">
    <property type="entry name" value="Cu_amine_oxidN3"/>
    <property type="match status" value="1"/>
</dbReference>
<comment type="caution">
    <text evidence="9">The sequence shown here is derived from an EMBL/GenBank/DDBJ whole genome shotgun (WGS) entry which is preliminary data.</text>
</comment>
<accession>A0A9Q0MMF4</accession>
<dbReference type="Pfam" id="PF01179">
    <property type="entry name" value="Cu_amine_oxid"/>
    <property type="match status" value="3"/>
</dbReference>
<evidence type="ECO:0000256" key="1">
    <source>
        <dbReference type="ARBA" id="ARBA00007983"/>
    </source>
</evidence>
<dbReference type="PANTHER" id="PTHR10638:SF89">
    <property type="entry name" value="AMINE OXIDASE"/>
    <property type="match status" value="1"/>
</dbReference>
<dbReference type="GO" id="GO:0005507">
    <property type="term" value="F:copper ion binding"/>
    <property type="evidence" value="ECO:0007669"/>
    <property type="project" value="InterPro"/>
</dbReference>
<evidence type="ECO:0000256" key="4">
    <source>
        <dbReference type="ARBA" id="ARBA00023002"/>
    </source>
</evidence>
<feature type="domain" description="Copper amine oxidase catalytic" evidence="7">
    <location>
        <begin position="530"/>
        <end position="691"/>
    </location>
</feature>
<evidence type="ECO:0000259" key="8">
    <source>
        <dbReference type="Pfam" id="PF02728"/>
    </source>
</evidence>
<keyword evidence="10" id="KW-1185">Reference proteome</keyword>
<dbReference type="SUPFAM" id="SSF54416">
    <property type="entry name" value="Amine oxidase N-terminal region"/>
    <property type="match status" value="2"/>
</dbReference>
<dbReference type="SUPFAM" id="SSF49998">
    <property type="entry name" value="Amine oxidase catalytic domain"/>
    <property type="match status" value="2"/>
</dbReference>
<dbReference type="GO" id="GO:0048038">
    <property type="term" value="F:quinone binding"/>
    <property type="evidence" value="ECO:0007669"/>
    <property type="project" value="InterPro"/>
</dbReference>
<evidence type="ECO:0000259" key="7">
    <source>
        <dbReference type="Pfam" id="PF01179"/>
    </source>
</evidence>
<dbReference type="OrthoDB" id="5379943at2759"/>
<dbReference type="InterPro" id="IPR000269">
    <property type="entry name" value="Cu_amine_oxidase"/>
</dbReference>
<dbReference type="EC" id="1.4.3.-" evidence="6"/>
<dbReference type="InterPro" id="IPR015798">
    <property type="entry name" value="Cu_amine_oxidase_C"/>
</dbReference>
<evidence type="ECO:0000256" key="2">
    <source>
        <dbReference type="ARBA" id="ARBA00022723"/>
    </source>
</evidence>
<keyword evidence="3 6" id="KW-0801">TPQ</keyword>
<dbReference type="GO" id="GO:0009308">
    <property type="term" value="P:amine metabolic process"/>
    <property type="evidence" value="ECO:0007669"/>
    <property type="project" value="UniProtKB-UniRule"/>
</dbReference>
<organism evidence="9 10">
    <name type="scientific">Pseudolycoriella hygida</name>
    <dbReference type="NCBI Taxonomy" id="35572"/>
    <lineage>
        <taxon>Eukaryota</taxon>
        <taxon>Metazoa</taxon>
        <taxon>Ecdysozoa</taxon>
        <taxon>Arthropoda</taxon>
        <taxon>Hexapoda</taxon>
        <taxon>Insecta</taxon>
        <taxon>Pterygota</taxon>
        <taxon>Neoptera</taxon>
        <taxon>Endopterygota</taxon>
        <taxon>Diptera</taxon>
        <taxon>Nematocera</taxon>
        <taxon>Sciaroidea</taxon>
        <taxon>Sciaridae</taxon>
        <taxon>Pseudolycoriella</taxon>
    </lineage>
</organism>
<name>A0A9Q0MMF4_9DIPT</name>
<dbReference type="AlphaFoldDB" id="A0A9Q0MMF4"/>
<reference evidence="9" key="1">
    <citation type="submission" date="2022-07" db="EMBL/GenBank/DDBJ databases">
        <authorList>
            <person name="Trinca V."/>
            <person name="Uliana J.V.C."/>
            <person name="Torres T.T."/>
            <person name="Ward R.J."/>
            <person name="Monesi N."/>
        </authorList>
    </citation>
    <scope>NUCLEOTIDE SEQUENCE</scope>
    <source>
        <strain evidence="9">HSMRA1968</strain>
        <tissue evidence="9">Whole embryos</tissue>
    </source>
</reference>
<keyword evidence="2 6" id="KW-0479">Metal-binding</keyword>
<dbReference type="PANTHER" id="PTHR10638">
    <property type="entry name" value="COPPER AMINE OXIDASE"/>
    <property type="match status" value="1"/>
</dbReference>
<evidence type="ECO:0000256" key="5">
    <source>
        <dbReference type="ARBA" id="ARBA00023008"/>
    </source>
</evidence>
<evidence type="ECO:0000313" key="9">
    <source>
        <dbReference type="EMBL" id="KAJ6634195.1"/>
    </source>
</evidence>
<protein>
    <recommendedName>
        <fullName evidence="6">Amine oxidase</fullName>
        <ecNumber evidence="6">1.4.3.-</ecNumber>
    </recommendedName>
</protein>
<evidence type="ECO:0000256" key="3">
    <source>
        <dbReference type="ARBA" id="ARBA00022772"/>
    </source>
</evidence>